<dbReference type="SMART" id="SM00343">
    <property type="entry name" value="ZnF_C2HC"/>
    <property type="match status" value="1"/>
</dbReference>
<organism evidence="10 11">
    <name type="scientific">Mycena citricolor</name>
    <dbReference type="NCBI Taxonomy" id="2018698"/>
    <lineage>
        <taxon>Eukaryota</taxon>
        <taxon>Fungi</taxon>
        <taxon>Dikarya</taxon>
        <taxon>Basidiomycota</taxon>
        <taxon>Agaricomycotina</taxon>
        <taxon>Agaricomycetes</taxon>
        <taxon>Agaricomycetidae</taxon>
        <taxon>Agaricales</taxon>
        <taxon>Marasmiineae</taxon>
        <taxon>Mycenaceae</taxon>
        <taxon>Mycena</taxon>
    </lineage>
</organism>
<dbReference type="GO" id="GO:0008270">
    <property type="term" value="F:zinc ion binding"/>
    <property type="evidence" value="ECO:0007669"/>
    <property type="project" value="UniProtKB-KW"/>
</dbReference>
<keyword evidence="4 7" id="KW-0863">Zinc-finger</keyword>
<protein>
    <recommendedName>
        <fullName evidence="9">CCHC-type domain-containing protein</fullName>
    </recommendedName>
</protein>
<evidence type="ECO:0000256" key="3">
    <source>
        <dbReference type="ARBA" id="ARBA00022723"/>
    </source>
</evidence>
<dbReference type="PROSITE" id="PS50158">
    <property type="entry name" value="ZF_CCHC"/>
    <property type="match status" value="1"/>
</dbReference>
<dbReference type="SUPFAM" id="SSF57756">
    <property type="entry name" value="Retrovirus zinc finger-like domains"/>
    <property type="match status" value="1"/>
</dbReference>
<keyword evidence="2" id="KW-0507">mRNA processing</keyword>
<dbReference type="AlphaFoldDB" id="A0AAD2H5K0"/>
<feature type="compositionally biased region" description="Polar residues" evidence="8">
    <location>
        <begin position="48"/>
        <end position="57"/>
    </location>
</feature>
<comment type="subcellular location">
    <subcellularLocation>
        <location evidence="1">Nucleus</location>
    </subcellularLocation>
</comment>
<keyword evidence="11" id="KW-1185">Reference proteome</keyword>
<keyword evidence="3" id="KW-0479">Metal-binding</keyword>
<evidence type="ECO:0000313" key="10">
    <source>
        <dbReference type="EMBL" id="CAK5267872.1"/>
    </source>
</evidence>
<feature type="compositionally biased region" description="Pro residues" evidence="8">
    <location>
        <begin position="701"/>
        <end position="711"/>
    </location>
</feature>
<keyword evidence="5" id="KW-0862">Zinc</keyword>
<sequence length="1023" mass="115459">MAHVEGIDPANIVTGKRRPVPSSRLLDETNGAQRLPTHQLAIDDTSARDLSSPSSGSLLHAQSPLQSSSIGGDRTYISVDADTDDDETPHDEEAQAPSAKATSRQSKKPPATNKRKRSNDSPDNDEAVDMDGLLADVVMEESLERAKKGVREGREDLDHFFRWDSSTEKYICTICEDLKKNHPQKHHKLKLDFVKDNSTRRMHLQRVHKTQYEDWCEENSFKSKLPAIRAARRQAADDEAKQQTTLDGKLVPRVKQPIFTAEKWVLSALKWLVATDQPLSALQNVHYREMIGLASRAPPGSVDIPSRKAVLAGIIQMFKEKLLDLRDLFQSERVPGEVHLSADCWQANNLDAYLCVTASFIEICPGDVWRKRTVIIGFVQLQNAHNGKRLGQALYRVVRRLLLENKVGFVTCDNATNNDTMMTEFGFHIRFKTDRQYDSDARCLRCLAHIVNLPTQAIITTYSSSKCYDPHNPEVHMPNFDDHDEYDDEILRDVVGIVRAICVKERSSPQRKEMFRLLQQKAKEDVVYQLILDMVIRWSSTQAMLYRSFTLCEFVDEFVLKLARAEKNPEKAAKIRKFTADRCQQAFSSDEGPCIHLVVPALEKMHDKWMRQSKKPSYAEFKPALTAGLTKLERYYNKVGEESTSDQDHHSLTSYLAPSSPPRADPMSMDDNEQQRLSALETSIQNIEAVLTRLISQQQQPPAPAPAPAPAAGPGVSTGASPARPLIRPNPPFSFDGDRTLGKSFLHSVKQYWCLLPEAFFVNGAVSEEKVVRFALSYMSKDSAASWSERMSERTPFPFPTWALFVTEFKLRFVEENEQDHALARLETHLYYMGSRDVFKYTDEYDDLLDLAGYTDDLVEVTKYRTGLDPKINQAITTSGNPPRLTDYAEWRVRAFRQYNAEQAAKASRGHVPPPRAPPIVPRPRAPVLPAVAPAIAARPAPAPVAHPIPMELDWTRLRGDICRTCFRCGSPGHLARDCPTPADICHTDVLDEVINQLGIRKEKWERKLPSRYGARALVTATL</sequence>
<evidence type="ECO:0000313" key="11">
    <source>
        <dbReference type="Proteomes" id="UP001295794"/>
    </source>
</evidence>
<dbReference type="GO" id="GO:0006397">
    <property type="term" value="P:mRNA processing"/>
    <property type="evidence" value="ECO:0007669"/>
    <property type="project" value="UniProtKB-KW"/>
</dbReference>
<feature type="region of interest" description="Disordered" evidence="8">
    <location>
        <begin position="1"/>
        <end position="128"/>
    </location>
</feature>
<evidence type="ECO:0000256" key="6">
    <source>
        <dbReference type="ARBA" id="ARBA00023242"/>
    </source>
</evidence>
<evidence type="ECO:0000256" key="5">
    <source>
        <dbReference type="ARBA" id="ARBA00022833"/>
    </source>
</evidence>
<dbReference type="Proteomes" id="UP001295794">
    <property type="component" value="Unassembled WGS sequence"/>
</dbReference>
<dbReference type="GO" id="GO:0005634">
    <property type="term" value="C:nucleus"/>
    <property type="evidence" value="ECO:0007669"/>
    <property type="project" value="UniProtKB-SubCell"/>
</dbReference>
<dbReference type="InterPro" id="IPR036875">
    <property type="entry name" value="Znf_CCHC_sf"/>
</dbReference>
<feature type="region of interest" description="Disordered" evidence="8">
    <location>
        <begin position="695"/>
        <end position="732"/>
    </location>
</feature>
<evidence type="ECO:0000259" key="9">
    <source>
        <dbReference type="PROSITE" id="PS50158"/>
    </source>
</evidence>
<proteinExistence type="predicted"/>
<dbReference type="InterPro" id="IPR001878">
    <property type="entry name" value="Znf_CCHC"/>
</dbReference>
<feature type="compositionally biased region" description="Acidic residues" evidence="8">
    <location>
        <begin position="81"/>
        <end position="90"/>
    </location>
</feature>
<feature type="domain" description="CCHC-type" evidence="9">
    <location>
        <begin position="966"/>
        <end position="980"/>
    </location>
</feature>
<dbReference type="SUPFAM" id="SSF53098">
    <property type="entry name" value="Ribonuclease H-like"/>
    <property type="match status" value="1"/>
</dbReference>
<feature type="region of interest" description="Disordered" evidence="8">
    <location>
        <begin position="640"/>
        <end position="675"/>
    </location>
</feature>
<evidence type="ECO:0000256" key="7">
    <source>
        <dbReference type="PROSITE-ProRule" id="PRU00047"/>
    </source>
</evidence>
<feature type="compositionally biased region" description="Low complexity" evidence="8">
    <location>
        <begin position="712"/>
        <end position="723"/>
    </location>
</feature>
<gene>
    <name evidence="10" type="ORF">MYCIT1_LOCUS10751</name>
</gene>
<keyword evidence="6" id="KW-0539">Nucleus</keyword>
<evidence type="ECO:0000256" key="4">
    <source>
        <dbReference type="ARBA" id="ARBA00022771"/>
    </source>
</evidence>
<accession>A0AAD2H5K0</accession>
<evidence type="ECO:0000256" key="8">
    <source>
        <dbReference type="SAM" id="MobiDB-lite"/>
    </source>
</evidence>
<dbReference type="EMBL" id="CAVNYO010000136">
    <property type="protein sequence ID" value="CAK5267872.1"/>
    <property type="molecule type" value="Genomic_DNA"/>
</dbReference>
<dbReference type="InterPro" id="IPR012337">
    <property type="entry name" value="RNaseH-like_sf"/>
</dbReference>
<dbReference type="Pfam" id="PF00098">
    <property type="entry name" value="zf-CCHC"/>
    <property type="match status" value="1"/>
</dbReference>
<feature type="compositionally biased region" description="Basic and acidic residues" evidence="8">
    <location>
        <begin position="640"/>
        <end position="651"/>
    </location>
</feature>
<comment type="caution">
    <text evidence="10">The sequence shown here is derived from an EMBL/GenBank/DDBJ whole genome shotgun (WGS) entry which is preliminary data.</text>
</comment>
<name>A0AAD2H5K0_9AGAR</name>
<dbReference type="InterPro" id="IPR052035">
    <property type="entry name" value="ZnF_BED_domain_contain"/>
</dbReference>
<dbReference type="GO" id="GO:0003676">
    <property type="term" value="F:nucleic acid binding"/>
    <property type="evidence" value="ECO:0007669"/>
    <property type="project" value="InterPro"/>
</dbReference>
<evidence type="ECO:0000256" key="2">
    <source>
        <dbReference type="ARBA" id="ARBA00022664"/>
    </source>
</evidence>
<dbReference type="Gene3D" id="4.10.60.10">
    <property type="entry name" value="Zinc finger, CCHC-type"/>
    <property type="match status" value="1"/>
</dbReference>
<dbReference type="PANTHER" id="PTHR46481">
    <property type="entry name" value="ZINC FINGER BED DOMAIN-CONTAINING PROTEIN 4"/>
    <property type="match status" value="1"/>
</dbReference>
<evidence type="ECO:0000256" key="1">
    <source>
        <dbReference type="ARBA" id="ARBA00004123"/>
    </source>
</evidence>
<reference evidence="10" key="1">
    <citation type="submission" date="2023-11" db="EMBL/GenBank/DDBJ databases">
        <authorList>
            <person name="De Vega J J."/>
            <person name="De Vega J J."/>
        </authorList>
    </citation>
    <scope>NUCLEOTIDE SEQUENCE</scope>
</reference>
<dbReference type="PANTHER" id="PTHR46481:SF10">
    <property type="entry name" value="ZINC FINGER BED DOMAIN-CONTAINING PROTEIN 39"/>
    <property type="match status" value="1"/>
</dbReference>